<dbReference type="SUPFAM" id="SSF143414">
    <property type="entry name" value="CcmK-like"/>
    <property type="match status" value="1"/>
</dbReference>
<dbReference type="Gene3D" id="3.30.70.1710">
    <property type="match status" value="1"/>
</dbReference>
<comment type="similarity">
    <text evidence="4">Belongs to the bacterial microcompartments protein family.</text>
</comment>
<gene>
    <name evidence="7" type="primary">eutK</name>
    <name evidence="7" type="ORF">NCTC9645_05263</name>
</gene>
<feature type="region of interest" description="Disordered" evidence="5">
    <location>
        <begin position="87"/>
        <end position="115"/>
    </location>
</feature>
<organism evidence="7 8">
    <name type="scientific">Klebsiella pneumoniae</name>
    <dbReference type="NCBI Taxonomy" id="573"/>
    <lineage>
        <taxon>Bacteria</taxon>
        <taxon>Pseudomonadati</taxon>
        <taxon>Pseudomonadota</taxon>
        <taxon>Gammaproteobacteria</taxon>
        <taxon>Enterobacterales</taxon>
        <taxon>Enterobacteriaceae</taxon>
        <taxon>Klebsiella/Raoultella group</taxon>
        <taxon>Klebsiella</taxon>
        <taxon>Klebsiella pneumoniae complex</taxon>
    </lineage>
</organism>
<dbReference type="GO" id="GO:0031469">
    <property type="term" value="C:bacterial microcompartment"/>
    <property type="evidence" value="ECO:0007669"/>
    <property type="project" value="UniProtKB-SubCell"/>
</dbReference>
<dbReference type="Pfam" id="PF00936">
    <property type="entry name" value="BMC"/>
    <property type="match status" value="1"/>
</dbReference>
<evidence type="ECO:0000313" key="7">
    <source>
        <dbReference type="EMBL" id="SQC87151.1"/>
    </source>
</evidence>
<dbReference type="InterPro" id="IPR037233">
    <property type="entry name" value="CcmK-like_sf"/>
</dbReference>
<protein>
    <submittedName>
        <fullName evidence="7">Propanediol utilization polyhedral body protein PduT</fullName>
    </submittedName>
</protein>
<evidence type="ECO:0000256" key="4">
    <source>
        <dbReference type="PROSITE-ProRule" id="PRU01278"/>
    </source>
</evidence>
<comment type="subcellular location">
    <subcellularLocation>
        <location evidence="2">Bacterial microcompartment</location>
    </subcellularLocation>
</comment>
<keyword evidence="3" id="KW-1283">Bacterial microcompartment</keyword>
<name>A0A2X3ITK4_KLEPN</name>
<evidence type="ECO:0000256" key="3">
    <source>
        <dbReference type="ARBA" id="ARBA00024446"/>
    </source>
</evidence>
<dbReference type="CDD" id="cd07053">
    <property type="entry name" value="BMC_PduT_repeat1"/>
    <property type="match status" value="1"/>
</dbReference>
<evidence type="ECO:0000313" key="8">
    <source>
        <dbReference type="Proteomes" id="UP000250675"/>
    </source>
</evidence>
<evidence type="ECO:0000259" key="6">
    <source>
        <dbReference type="PROSITE" id="PS51930"/>
    </source>
</evidence>
<dbReference type="AlphaFoldDB" id="A0A2X3ITK4"/>
<dbReference type="PANTHER" id="PTHR33941">
    <property type="entry name" value="PROPANEDIOL UTILIZATION PROTEIN PDUA"/>
    <property type="match status" value="1"/>
</dbReference>
<feature type="compositionally biased region" description="Basic residues" evidence="5">
    <location>
        <begin position="94"/>
        <end position="106"/>
    </location>
</feature>
<dbReference type="InterPro" id="IPR000249">
    <property type="entry name" value="BMC_dom"/>
</dbReference>
<evidence type="ECO:0000256" key="5">
    <source>
        <dbReference type="SAM" id="MobiDB-lite"/>
    </source>
</evidence>
<dbReference type="InterPro" id="IPR044872">
    <property type="entry name" value="CcmK/CsoS1_BMC"/>
</dbReference>
<dbReference type="InterPro" id="IPR050575">
    <property type="entry name" value="BMC_shell"/>
</dbReference>
<sequence>MTQAIGILELTSIARGMELGDVMLKSANVQLLLCRTLCPGKFLLMLGGDVGAVQQAIAAGTAHAGEMLVTAWCWPTFTPAYYRRSAVSTWSGSGRRRGSSKPRAWRRASAPPTAR</sequence>
<proteinExistence type="inferred from homology"/>
<dbReference type="SMART" id="SM00877">
    <property type="entry name" value="BMC"/>
    <property type="match status" value="1"/>
</dbReference>
<feature type="domain" description="BMC" evidence="6">
    <location>
        <begin position="4"/>
        <end position="86"/>
    </location>
</feature>
<dbReference type="PANTHER" id="PTHR33941:SF11">
    <property type="entry name" value="BACTERIAL MICROCOMPARTMENT SHELL PROTEIN PDUJ"/>
    <property type="match status" value="1"/>
</dbReference>
<comment type="pathway">
    <text evidence="1">Polyol metabolism; 1,2-propanediol degradation.</text>
</comment>
<evidence type="ECO:0000256" key="2">
    <source>
        <dbReference type="ARBA" id="ARBA00024322"/>
    </source>
</evidence>
<dbReference type="EMBL" id="UASO01000009">
    <property type="protein sequence ID" value="SQC87151.1"/>
    <property type="molecule type" value="Genomic_DNA"/>
</dbReference>
<evidence type="ECO:0000256" key="1">
    <source>
        <dbReference type="ARBA" id="ARBA00004836"/>
    </source>
</evidence>
<dbReference type="PROSITE" id="PS51930">
    <property type="entry name" value="BMC_2"/>
    <property type="match status" value="1"/>
</dbReference>
<reference evidence="7 8" key="1">
    <citation type="submission" date="2018-06" db="EMBL/GenBank/DDBJ databases">
        <authorList>
            <consortium name="Pathogen Informatics"/>
            <person name="Doyle S."/>
        </authorList>
    </citation>
    <scope>NUCLEOTIDE SEQUENCE [LARGE SCALE GENOMIC DNA]</scope>
    <source>
        <strain evidence="7 8">NCTC9645</strain>
    </source>
</reference>
<dbReference type="Proteomes" id="UP000250675">
    <property type="component" value="Unassembled WGS sequence"/>
</dbReference>
<accession>A0A2X3ITK4</accession>